<dbReference type="AlphaFoldDB" id="A0A0M3J1N2"/>
<protein>
    <submittedName>
        <fullName evidence="3">Retrovirus-related Pol polyprotein from transposon 17.6</fullName>
    </submittedName>
</protein>
<dbReference type="PANTHER" id="PTHR22954">
    <property type="entry name" value="RETROVIRAL PROTEASE-RELATED"/>
    <property type="match status" value="1"/>
</dbReference>
<evidence type="ECO:0000313" key="1">
    <source>
        <dbReference type="EMBL" id="VDK18635.1"/>
    </source>
</evidence>
<evidence type="ECO:0000313" key="3">
    <source>
        <dbReference type="WBParaSite" id="ASIM_0000143501-mRNA-1"/>
    </source>
</evidence>
<accession>A0A0M3J1N2</accession>
<dbReference type="OrthoDB" id="5845709at2759"/>
<proteinExistence type="predicted"/>
<dbReference type="Proteomes" id="UP000267096">
    <property type="component" value="Unassembled WGS sequence"/>
</dbReference>
<keyword evidence="2" id="KW-1185">Reference proteome</keyword>
<dbReference type="InterPro" id="IPR005312">
    <property type="entry name" value="DUF1759"/>
</dbReference>
<dbReference type="PANTHER" id="PTHR22954:SF3">
    <property type="entry name" value="PROTEIN CBG08539"/>
    <property type="match status" value="1"/>
</dbReference>
<name>A0A0M3J1N2_ANISI</name>
<gene>
    <name evidence="1" type="ORF">ASIM_LOCUS1315</name>
</gene>
<dbReference type="Pfam" id="PF03564">
    <property type="entry name" value="DUF1759"/>
    <property type="match status" value="1"/>
</dbReference>
<organism evidence="3">
    <name type="scientific">Anisakis simplex</name>
    <name type="common">Herring worm</name>
    <dbReference type="NCBI Taxonomy" id="6269"/>
    <lineage>
        <taxon>Eukaryota</taxon>
        <taxon>Metazoa</taxon>
        <taxon>Ecdysozoa</taxon>
        <taxon>Nematoda</taxon>
        <taxon>Chromadorea</taxon>
        <taxon>Rhabditida</taxon>
        <taxon>Spirurina</taxon>
        <taxon>Ascaridomorpha</taxon>
        <taxon>Ascaridoidea</taxon>
        <taxon>Anisakidae</taxon>
        <taxon>Anisakis</taxon>
        <taxon>Anisakis simplex complex</taxon>
    </lineage>
</organism>
<dbReference type="EMBL" id="UYRR01001330">
    <property type="protein sequence ID" value="VDK18635.1"/>
    <property type="molecule type" value="Genomic_DNA"/>
</dbReference>
<sequence>MTSLGIRKVLDLNHGKLSKALTSLPKRDEHVKSVDELDSRREKNDTPSKVALEEMVAPTVMRSSIHLPTLKLPQFNGDLLKWPEFWARFQAEVGSQTIPEVTKLNYLLNCLVGAAKATASGYAIIPENYEVVVTVLQQRYGDENLIKKHLQSELKHLPTAQFKNLRPNIEKMEVILR</sequence>
<evidence type="ECO:0000313" key="2">
    <source>
        <dbReference type="Proteomes" id="UP000267096"/>
    </source>
</evidence>
<reference evidence="1 2" key="2">
    <citation type="submission" date="2018-11" db="EMBL/GenBank/DDBJ databases">
        <authorList>
            <consortium name="Pathogen Informatics"/>
        </authorList>
    </citation>
    <scope>NUCLEOTIDE SEQUENCE [LARGE SCALE GENOMIC DNA]</scope>
</reference>
<reference evidence="3" key="1">
    <citation type="submission" date="2017-02" db="UniProtKB">
        <authorList>
            <consortium name="WormBaseParasite"/>
        </authorList>
    </citation>
    <scope>IDENTIFICATION</scope>
</reference>
<dbReference type="WBParaSite" id="ASIM_0000143501-mRNA-1">
    <property type="protein sequence ID" value="ASIM_0000143501-mRNA-1"/>
    <property type="gene ID" value="ASIM_0000143501"/>
</dbReference>